<sequence>MEGPLPWEADERLEEVGERERERNDTERQEGKENDTLRERESLLFLAGTEKKRIGLLGCIAWKESAVEDFFSYACCFFFY</sequence>
<proteinExistence type="predicted"/>
<evidence type="ECO:0000313" key="3">
    <source>
        <dbReference type="Proteomes" id="UP000595437"/>
    </source>
</evidence>
<reference evidence="3" key="1">
    <citation type="submission" date="2021-01" db="EMBL/GenBank/DDBJ databases">
        <title>Caligus Genome Assembly.</title>
        <authorList>
            <person name="Gallardo-Escarate C."/>
        </authorList>
    </citation>
    <scope>NUCLEOTIDE SEQUENCE [LARGE SCALE GENOMIC DNA]</scope>
</reference>
<evidence type="ECO:0000313" key="2">
    <source>
        <dbReference type="EMBL" id="QQP31709.1"/>
    </source>
</evidence>
<accession>A0A7T8JTJ5</accession>
<dbReference type="Proteomes" id="UP000595437">
    <property type="component" value="Chromosome 21"/>
</dbReference>
<feature type="region of interest" description="Disordered" evidence="1">
    <location>
        <begin position="1"/>
        <end position="35"/>
    </location>
</feature>
<dbReference type="AlphaFoldDB" id="A0A7T8JTJ5"/>
<name>A0A7T8JTJ5_CALRO</name>
<evidence type="ECO:0000256" key="1">
    <source>
        <dbReference type="SAM" id="MobiDB-lite"/>
    </source>
</evidence>
<feature type="compositionally biased region" description="Basic and acidic residues" evidence="1">
    <location>
        <begin position="14"/>
        <end position="35"/>
    </location>
</feature>
<dbReference type="EMBL" id="CP045910">
    <property type="protein sequence ID" value="QQP31709.1"/>
    <property type="molecule type" value="Genomic_DNA"/>
</dbReference>
<keyword evidence="3" id="KW-1185">Reference proteome</keyword>
<organism evidence="2 3">
    <name type="scientific">Caligus rogercresseyi</name>
    <name type="common">Sea louse</name>
    <dbReference type="NCBI Taxonomy" id="217165"/>
    <lineage>
        <taxon>Eukaryota</taxon>
        <taxon>Metazoa</taxon>
        <taxon>Ecdysozoa</taxon>
        <taxon>Arthropoda</taxon>
        <taxon>Crustacea</taxon>
        <taxon>Multicrustacea</taxon>
        <taxon>Hexanauplia</taxon>
        <taxon>Copepoda</taxon>
        <taxon>Siphonostomatoida</taxon>
        <taxon>Caligidae</taxon>
        <taxon>Caligus</taxon>
    </lineage>
</organism>
<gene>
    <name evidence="2" type="ORF">FKW44_025393</name>
</gene>
<protein>
    <submittedName>
        <fullName evidence="2">Uncharacterized protein</fullName>
    </submittedName>
</protein>